<proteinExistence type="predicted"/>
<accession>A0A8B8E3A0</accession>
<dbReference type="GO" id="GO:0008270">
    <property type="term" value="F:zinc ion binding"/>
    <property type="evidence" value="ECO:0007669"/>
    <property type="project" value="UniProtKB-KW"/>
</dbReference>
<keyword evidence="3" id="KW-1185">Reference proteome</keyword>
<dbReference type="OrthoDB" id="6067919at2759"/>
<dbReference type="GeneID" id="111130815"/>
<dbReference type="AlphaFoldDB" id="A0A8B8E3A0"/>
<dbReference type="InterPro" id="IPR047153">
    <property type="entry name" value="TRIM45/56/19-like"/>
</dbReference>
<dbReference type="RefSeq" id="XP_022333766.1">
    <property type="nucleotide sequence ID" value="XM_022478058.1"/>
</dbReference>
<dbReference type="Gene3D" id="2.120.10.30">
    <property type="entry name" value="TolB, C-terminal domain"/>
    <property type="match status" value="1"/>
</dbReference>
<keyword evidence="1" id="KW-0479">Metal-binding</keyword>
<evidence type="ECO:0000313" key="4">
    <source>
        <dbReference type="RefSeq" id="XP_022333766.1"/>
    </source>
</evidence>
<dbReference type="Proteomes" id="UP000694844">
    <property type="component" value="Chromosome 4"/>
</dbReference>
<dbReference type="SUPFAM" id="SSF101898">
    <property type="entry name" value="NHL repeat"/>
    <property type="match status" value="1"/>
</dbReference>
<dbReference type="SUPFAM" id="SSF57845">
    <property type="entry name" value="B-box zinc-binding domain"/>
    <property type="match status" value="1"/>
</dbReference>
<organism evidence="3 4">
    <name type="scientific">Crassostrea virginica</name>
    <name type="common">Eastern oyster</name>
    <dbReference type="NCBI Taxonomy" id="6565"/>
    <lineage>
        <taxon>Eukaryota</taxon>
        <taxon>Metazoa</taxon>
        <taxon>Spiralia</taxon>
        <taxon>Lophotrochozoa</taxon>
        <taxon>Mollusca</taxon>
        <taxon>Bivalvia</taxon>
        <taxon>Autobranchia</taxon>
        <taxon>Pteriomorphia</taxon>
        <taxon>Ostreida</taxon>
        <taxon>Ostreoidea</taxon>
        <taxon>Ostreidae</taxon>
        <taxon>Crassostrea</taxon>
    </lineage>
</organism>
<dbReference type="CDD" id="cd19756">
    <property type="entry name" value="Bbox2"/>
    <property type="match status" value="1"/>
</dbReference>
<keyword evidence="1" id="KW-0863">Zinc-finger</keyword>
<evidence type="ECO:0000259" key="2">
    <source>
        <dbReference type="PROSITE" id="PS50119"/>
    </source>
</evidence>
<feature type="domain" description="B box-type" evidence="2">
    <location>
        <begin position="11"/>
        <end position="52"/>
    </location>
</feature>
<dbReference type="PROSITE" id="PS50119">
    <property type="entry name" value="ZF_BBOX"/>
    <property type="match status" value="1"/>
</dbReference>
<name>A0A8B8E3A0_CRAVI</name>
<evidence type="ECO:0000313" key="3">
    <source>
        <dbReference type="Proteomes" id="UP000694844"/>
    </source>
</evidence>
<dbReference type="InterPro" id="IPR011042">
    <property type="entry name" value="6-blade_b-propeller_TolB-like"/>
</dbReference>
<dbReference type="KEGG" id="cvn:111130815"/>
<dbReference type="PANTHER" id="PTHR25462">
    <property type="entry name" value="BONUS, ISOFORM C-RELATED"/>
    <property type="match status" value="1"/>
</dbReference>
<dbReference type="Gene3D" id="3.30.160.60">
    <property type="entry name" value="Classic Zinc Finger"/>
    <property type="match status" value="1"/>
</dbReference>
<dbReference type="InterPro" id="IPR000315">
    <property type="entry name" value="Znf_B-box"/>
</dbReference>
<evidence type="ECO:0000256" key="1">
    <source>
        <dbReference type="PROSITE-ProRule" id="PRU00024"/>
    </source>
</evidence>
<gene>
    <name evidence="4" type="primary">LOC111130815</name>
</gene>
<dbReference type="Pfam" id="PF00643">
    <property type="entry name" value="zf-B_box"/>
    <property type="match status" value="1"/>
</dbReference>
<protein>
    <submittedName>
        <fullName evidence="4">Uncharacterized protein LOC111130815</fullName>
    </submittedName>
</protein>
<dbReference type="PANTHER" id="PTHR25462:SF296">
    <property type="entry name" value="MEIOTIC P26, ISOFORM F"/>
    <property type="match status" value="1"/>
</dbReference>
<reference evidence="4" key="1">
    <citation type="submission" date="2025-08" db="UniProtKB">
        <authorList>
            <consortium name="RefSeq"/>
        </authorList>
    </citation>
    <scope>IDENTIFICATION</scope>
    <source>
        <tissue evidence="4">Whole sample</tissue>
    </source>
</reference>
<keyword evidence="1" id="KW-0862">Zinc</keyword>
<sequence length="536" mass="61515">MMAQVEMNHQKFIPRCIKHEDDLLPLFCRDCNCLMCSDCITTDHVGHDICKLSDVAEFHQKKLENVLECSDSMSLLEKMLQQLQQKQINLAKDSENLICKISEREEEIIQRVKLWSKRLIGNVNTSRERSCLSLKHDENIINALLNFEDLSKEIDTINIVGTYLHIEVERLLPSKMEFTQEGKESDEYKFEAGSSGEDLDKSFGRLEHHSEQESSSDVFTEDAANISDSEDESVFYECHEKNLTQTCIYQTCTKAPIDGIVVFNDCRIFILSNGTLFQCDTNSNDDYLNHRIILHDVYQIAQIPSTKEVLCIMKGQKRIERLSERNTITRLLFTKNPAKTFCAVSSGGNQSYACVILRFIQHCTNGDRAFYYICLLNEYGVIFREYSYLFGAANELKEAEWKLLPSQGFNNIIVLRLLHSVENVDTSKDPFFSRNNVVVYSGSIGVDPESQFSPSAMIIDNKENILVVVNDDRAIHLLDRSLKFQRLILSEEDGLQSPWSVTLDSSGYLWVGCRDGTVHVFNYQYLLRTERSARSH</sequence>